<feature type="repeat" description="ANK" evidence="3">
    <location>
        <begin position="801"/>
        <end position="833"/>
    </location>
</feature>
<proteinExistence type="predicted"/>
<keyword evidence="1" id="KW-0677">Repeat</keyword>
<evidence type="ECO:0000259" key="4">
    <source>
        <dbReference type="Pfam" id="PF20720"/>
    </source>
</evidence>
<dbReference type="InterPro" id="IPR036770">
    <property type="entry name" value="Ankyrin_rpt-contain_sf"/>
</dbReference>
<feature type="repeat" description="ANK" evidence="3">
    <location>
        <begin position="634"/>
        <end position="666"/>
    </location>
</feature>
<gene>
    <name evidence="5" type="ORF">MCOR_55562</name>
</gene>
<dbReference type="PANTHER" id="PTHR24198">
    <property type="entry name" value="ANKYRIN REPEAT AND PROTEIN KINASE DOMAIN-CONTAINING PROTEIN"/>
    <property type="match status" value="1"/>
</dbReference>
<dbReference type="EMBL" id="CACVKT020009824">
    <property type="protein sequence ID" value="CAC5423570.1"/>
    <property type="molecule type" value="Genomic_DNA"/>
</dbReference>
<evidence type="ECO:0000313" key="6">
    <source>
        <dbReference type="Proteomes" id="UP000507470"/>
    </source>
</evidence>
<feature type="repeat" description="ANK" evidence="3">
    <location>
        <begin position="768"/>
        <end position="800"/>
    </location>
</feature>
<feature type="repeat" description="ANK" evidence="3">
    <location>
        <begin position="700"/>
        <end position="732"/>
    </location>
</feature>
<dbReference type="Pfam" id="PF12796">
    <property type="entry name" value="Ank_2"/>
    <property type="match status" value="4"/>
</dbReference>
<evidence type="ECO:0000256" key="3">
    <source>
        <dbReference type="PROSITE-ProRule" id="PRU00023"/>
    </source>
</evidence>
<dbReference type="PROSITE" id="PS50297">
    <property type="entry name" value="ANK_REP_REGION"/>
    <property type="match status" value="6"/>
</dbReference>
<evidence type="ECO:0000256" key="1">
    <source>
        <dbReference type="ARBA" id="ARBA00022737"/>
    </source>
</evidence>
<reference evidence="5 6" key="1">
    <citation type="submission" date="2020-06" db="EMBL/GenBank/DDBJ databases">
        <authorList>
            <person name="Li R."/>
            <person name="Bekaert M."/>
        </authorList>
    </citation>
    <scope>NUCLEOTIDE SEQUENCE [LARGE SCALE GENOMIC DNA]</scope>
    <source>
        <strain evidence="6">wild</strain>
    </source>
</reference>
<feature type="repeat" description="ANK" evidence="3">
    <location>
        <begin position="601"/>
        <end position="633"/>
    </location>
</feature>
<dbReference type="InterPro" id="IPR002110">
    <property type="entry name" value="Ankyrin_rpt"/>
</dbReference>
<dbReference type="Pfam" id="PF00023">
    <property type="entry name" value="Ank"/>
    <property type="match status" value="1"/>
</dbReference>
<dbReference type="OrthoDB" id="426293at2759"/>
<dbReference type="PROSITE" id="PS50088">
    <property type="entry name" value="ANK_REPEAT"/>
    <property type="match status" value="8"/>
</dbReference>
<sequence>MQRVDAFSDVFETYIAHWFQEDRKFTVTSGTRKIEGMLKQNNCVLVVGRSGNGKSATVRHLALKHFDEEGFDIVPIVLPTTILQYYNPERKQLFIVDDFCGKNVINAQIVDNWSLHIHDVLKLLTNNKENNEGMSGQGTVKLVFATDPSIYKDTVFHRIHIPLECTFDLSNQPLQDEEKIEMFKKFRTEKKMSDDFTRTFQGHDNIFPLLCKYSEGKTEAQIIQLFTNPYNVIKQDFVALNKTNKDQMCLISLCILLESIHADVFRQENIHIKDKVVIDAVCSEFDLDFCNETTKSKLVAELNHLEKTYLAKTGDSYYIEHIDIYEIAAVVCGEVIKESFIRFAPSSMIAERYSFIPSETKDSTNLILIKDTDIQKRYFDRLMDDLERRITYSVFHNSQLKDKTYRDKFCEYCRRRQQKVKDLLNRLQKHTSEQSENQIDNTTEKGDNEYEDYIKFTEQYHFSTHRMQIPLIESTWEGYEDIVNLLIEMECDVNETDKFGRSSLFVACHLGRTNVAVQLLDKGAKHSLCDNNEAASPLHAACIGGDSKIVEALLAKGADTSARDKKGYSPFLAATEAGHKKILEKLLADKKNANINQKDNFDRSALFHASYNGRKEIVDLLLEKGADIEECDKQGFSPLLAACFMGKLNVVVDLLEKKADISKVDIDGRSALFMACEKGDNRIVEILLQKDADVSQCDWLQRSPLFIACTFEHEQIVRLLVKYKADISQCDQDGRSPLFIACEKGHDAIFNILLEKCQNDVLEKADHKDRSPLYVASRGGFLEIVKKLVSKGSKINKRNAWQMTPLFVACREGNADVVKYLIDSNADLNAADYNRQSPLSIACDNGYADVVTILVENDVNVYHADNDHKTPLELAENRGHTNIVDILNGVINRNRPYC</sequence>
<keyword evidence="6" id="KW-1185">Reference proteome</keyword>
<dbReference type="Pfam" id="PF20720">
    <property type="entry name" value="nSTAND3"/>
    <property type="match status" value="1"/>
</dbReference>
<dbReference type="SMART" id="SM00248">
    <property type="entry name" value="ANK"/>
    <property type="match status" value="13"/>
</dbReference>
<dbReference type="SUPFAM" id="SSF48403">
    <property type="entry name" value="Ankyrin repeat"/>
    <property type="match status" value="2"/>
</dbReference>
<dbReference type="Proteomes" id="UP000507470">
    <property type="component" value="Unassembled WGS sequence"/>
</dbReference>
<evidence type="ECO:0000313" key="5">
    <source>
        <dbReference type="EMBL" id="CAC5423570.1"/>
    </source>
</evidence>
<protein>
    <recommendedName>
        <fullName evidence="4">Novel STAND NTPase 3 domain-containing protein</fullName>
    </recommendedName>
</protein>
<feature type="repeat" description="ANK" evidence="3">
    <location>
        <begin position="667"/>
        <end position="699"/>
    </location>
</feature>
<name>A0A6J8ESY7_MYTCO</name>
<keyword evidence="2 3" id="KW-0040">ANK repeat</keyword>
<organism evidence="5 6">
    <name type="scientific">Mytilus coruscus</name>
    <name type="common">Sea mussel</name>
    <dbReference type="NCBI Taxonomy" id="42192"/>
    <lineage>
        <taxon>Eukaryota</taxon>
        <taxon>Metazoa</taxon>
        <taxon>Spiralia</taxon>
        <taxon>Lophotrochozoa</taxon>
        <taxon>Mollusca</taxon>
        <taxon>Bivalvia</taxon>
        <taxon>Autobranchia</taxon>
        <taxon>Pteriomorphia</taxon>
        <taxon>Mytilida</taxon>
        <taxon>Mytiloidea</taxon>
        <taxon>Mytilidae</taxon>
        <taxon>Mytilinae</taxon>
        <taxon>Mytilus</taxon>
    </lineage>
</organism>
<accession>A0A6J8ESY7</accession>
<feature type="repeat" description="ANK" evidence="3">
    <location>
        <begin position="533"/>
        <end position="565"/>
    </location>
</feature>
<feature type="repeat" description="ANK" evidence="3">
    <location>
        <begin position="834"/>
        <end position="866"/>
    </location>
</feature>
<dbReference type="Gene3D" id="1.25.40.20">
    <property type="entry name" value="Ankyrin repeat-containing domain"/>
    <property type="match status" value="3"/>
</dbReference>
<evidence type="ECO:0000256" key="2">
    <source>
        <dbReference type="ARBA" id="ARBA00023043"/>
    </source>
</evidence>
<feature type="domain" description="Novel STAND NTPase 3" evidence="4">
    <location>
        <begin position="25"/>
        <end position="182"/>
    </location>
</feature>
<dbReference type="InterPro" id="IPR049050">
    <property type="entry name" value="nSTAND3"/>
</dbReference>
<dbReference type="PANTHER" id="PTHR24198:SF165">
    <property type="entry name" value="ANKYRIN REPEAT-CONTAINING PROTEIN-RELATED"/>
    <property type="match status" value="1"/>
</dbReference>
<dbReference type="AlphaFoldDB" id="A0A6J8ESY7"/>